<feature type="compositionally biased region" description="Polar residues" evidence="7">
    <location>
        <begin position="632"/>
        <end position="642"/>
    </location>
</feature>
<keyword evidence="4" id="KW-0808">Transferase</keyword>
<evidence type="ECO:0000256" key="1">
    <source>
        <dbReference type="ARBA" id="ARBA00000885"/>
    </source>
</evidence>
<dbReference type="OrthoDB" id="8068875at2759"/>
<feature type="region of interest" description="Disordered" evidence="7">
    <location>
        <begin position="1387"/>
        <end position="1586"/>
    </location>
</feature>
<feature type="compositionally biased region" description="Acidic residues" evidence="7">
    <location>
        <begin position="1405"/>
        <end position="1418"/>
    </location>
</feature>
<feature type="compositionally biased region" description="Acidic residues" evidence="7">
    <location>
        <begin position="1502"/>
        <end position="1522"/>
    </location>
</feature>
<comment type="pathway">
    <text evidence="2">Protein modification; protein ubiquitination.</text>
</comment>
<feature type="compositionally biased region" description="Acidic residues" evidence="7">
    <location>
        <begin position="968"/>
        <end position="999"/>
    </location>
</feature>
<feature type="compositionally biased region" description="Gly residues" evidence="7">
    <location>
        <begin position="1750"/>
        <end position="1760"/>
    </location>
</feature>
<feature type="compositionally biased region" description="Polar residues" evidence="7">
    <location>
        <begin position="1315"/>
        <end position="1324"/>
    </location>
</feature>
<dbReference type="PANTHER" id="PTHR11254">
    <property type="entry name" value="HECT DOMAIN UBIQUITIN-PROTEIN LIGASE"/>
    <property type="match status" value="1"/>
</dbReference>
<feature type="region of interest" description="Disordered" evidence="7">
    <location>
        <begin position="1727"/>
        <end position="1778"/>
    </location>
</feature>
<dbReference type="Pfam" id="PF14377">
    <property type="entry name" value="UBM"/>
    <property type="match status" value="3"/>
</dbReference>
<dbReference type="Gene3D" id="3.30.2410.10">
    <property type="entry name" value="Hect, E3 ligase catalytic domain"/>
    <property type="match status" value="1"/>
</dbReference>
<accession>K0TGP5</accession>
<evidence type="ECO:0000313" key="9">
    <source>
        <dbReference type="EMBL" id="EJK76585.1"/>
    </source>
</evidence>
<keyword evidence="10" id="KW-1185">Reference proteome</keyword>
<feature type="compositionally biased region" description="Polar residues" evidence="7">
    <location>
        <begin position="1215"/>
        <end position="1266"/>
    </location>
</feature>
<feature type="region of interest" description="Disordered" evidence="7">
    <location>
        <begin position="919"/>
        <end position="943"/>
    </location>
</feature>
<dbReference type="eggNOG" id="KOG0939">
    <property type="taxonomic scope" value="Eukaryota"/>
</dbReference>
<evidence type="ECO:0000256" key="4">
    <source>
        <dbReference type="ARBA" id="ARBA00022679"/>
    </source>
</evidence>
<feature type="compositionally biased region" description="Polar residues" evidence="7">
    <location>
        <begin position="929"/>
        <end position="943"/>
    </location>
</feature>
<dbReference type="Gene3D" id="3.90.1750.10">
    <property type="entry name" value="Hect, E3 ligase catalytic domains"/>
    <property type="match status" value="1"/>
</dbReference>
<dbReference type="EMBL" id="AGNL01001965">
    <property type="protein sequence ID" value="EJK76585.1"/>
    <property type="molecule type" value="Genomic_DNA"/>
</dbReference>
<feature type="region of interest" description="Disordered" evidence="7">
    <location>
        <begin position="574"/>
        <end position="642"/>
    </location>
</feature>
<evidence type="ECO:0000256" key="2">
    <source>
        <dbReference type="ARBA" id="ARBA00004906"/>
    </source>
</evidence>
<dbReference type="CDD" id="cd00078">
    <property type="entry name" value="HECTc"/>
    <property type="match status" value="1"/>
</dbReference>
<feature type="compositionally biased region" description="Low complexity" evidence="7">
    <location>
        <begin position="1419"/>
        <end position="1431"/>
    </location>
</feature>
<feature type="compositionally biased region" description="Basic residues" evidence="7">
    <location>
        <begin position="603"/>
        <end position="614"/>
    </location>
</feature>
<dbReference type="Pfam" id="PF00632">
    <property type="entry name" value="HECT"/>
    <property type="match status" value="1"/>
</dbReference>
<dbReference type="GO" id="GO:0000209">
    <property type="term" value="P:protein polyubiquitination"/>
    <property type="evidence" value="ECO:0007669"/>
    <property type="project" value="TreeGrafter"/>
</dbReference>
<evidence type="ECO:0000256" key="3">
    <source>
        <dbReference type="ARBA" id="ARBA00012485"/>
    </source>
</evidence>
<reference evidence="9 10" key="1">
    <citation type="journal article" date="2012" name="Genome Biol.">
        <title>Genome and low-iron response of an oceanic diatom adapted to chronic iron limitation.</title>
        <authorList>
            <person name="Lommer M."/>
            <person name="Specht M."/>
            <person name="Roy A.S."/>
            <person name="Kraemer L."/>
            <person name="Andreson R."/>
            <person name="Gutowska M.A."/>
            <person name="Wolf J."/>
            <person name="Bergner S.V."/>
            <person name="Schilhabel M.B."/>
            <person name="Klostermeier U.C."/>
            <person name="Beiko R.G."/>
            <person name="Rosenstiel P."/>
            <person name="Hippler M."/>
            <person name="Laroche J."/>
        </authorList>
    </citation>
    <scope>NUCLEOTIDE SEQUENCE [LARGE SCALE GENOMIC DNA]</scope>
    <source>
        <strain evidence="9 10">CCMP1005</strain>
    </source>
</reference>
<dbReference type="InterPro" id="IPR050409">
    <property type="entry name" value="E3_ubiq-protein_ligase"/>
</dbReference>
<dbReference type="PROSITE" id="PS50237">
    <property type="entry name" value="HECT"/>
    <property type="match status" value="1"/>
</dbReference>
<dbReference type="OMA" id="DSVCIME"/>
<keyword evidence="5 6" id="KW-0833">Ubl conjugation pathway</keyword>
<feature type="compositionally biased region" description="Acidic residues" evidence="7">
    <location>
        <begin position="1009"/>
        <end position="1077"/>
    </location>
</feature>
<feature type="compositionally biased region" description="Basic and acidic residues" evidence="7">
    <location>
        <begin position="7"/>
        <end position="21"/>
    </location>
</feature>
<feature type="region of interest" description="Disordered" evidence="7">
    <location>
        <begin position="1187"/>
        <end position="1266"/>
    </location>
</feature>
<feature type="region of interest" description="Disordered" evidence="7">
    <location>
        <begin position="327"/>
        <end position="387"/>
    </location>
</feature>
<gene>
    <name evidence="9" type="ORF">THAOC_01642</name>
</gene>
<dbReference type="PANTHER" id="PTHR11254:SF67">
    <property type="entry name" value="E3 UBIQUITIN-PROTEIN LIGASE HUWE1"/>
    <property type="match status" value="1"/>
</dbReference>
<dbReference type="GO" id="GO:0061630">
    <property type="term" value="F:ubiquitin protein ligase activity"/>
    <property type="evidence" value="ECO:0007669"/>
    <property type="project" value="UniProtKB-EC"/>
</dbReference>
<sequence length="2702" mass="292515">MRASRTQRREEYEARQAARDQDAEENPAAEPNGDINDGAGEEGAADDDAAEPSTGNGDPASDAGEGKEAAGVEKDDGEESKPKALTAEERRAKRRKEAEEKGAAEVQKYLEAVRERLPSICLDIIEGSTSALDTADSKLDDPEISLGDSESRVLVTCNFMLDQCSQQTTPDLENRFGNELLARSKSCLEIKSGNHCCVKPGREAEFAALSHASAVFFRAVPRCRLLVLKNGLVGMISHCIRNITLTSALRSKTQEAVVWPRWLSPAMLLLDVMAQPTSVEMKDEADDMAANRPSKKTEYGRTMAEHEKAKQRTAKYTRAVFQAIVKDPVKATPKKKSPMKKENDSEKKPADPASSQPTSEQEKTSSEQDKTPGKDKQSDDPPLTIPTLLPLMHSETAEGLLKLCLQLLGLKSKKPGDKKHLERVSPSPQVVNAVLVLTLTLVRSRTLAAKCLQMGAADLILALPDRCHFEGCRDLVTLLLRRMLEQEESTLYTMMETEIQIIVKRIFRKQHPSASATDRPRVNLKNFLQQAAPLITRDPNVFLKVFATSVKIDSHAQVTLLSNEERSKNVKLLSGIGSSKAQGSVPIPPTSEKLSQESDKPKGRGRSKSPRRASKSAAAASKQPDAGKPASGKNQFHINGTPTNHVTSIILDRIVSESQRCRKEADTTSTQPFLSTCDLLDTLSDLVLAIPQCSAAVHKYSVKSPVTNILSGCPEPPQTFVGCLLHDFLPLPRSTPKGEKVGTDSDPYKASRILSFQQTMECQAASRLIVCLVARSGEGRRRVISDLIFALSGGKLLPVAETGKKSQVGSATRDATLASEMWALQTWSELLLALQAPRSRNASSHQDFNSNSVLSFEVILMMLDHGAAHALMFALDKVNLQHPMAPSVSSAILRPLEIFTRASVSVKVDDLIAKRSKNETKDSRRVTFGPSQRSESSFVDNNMIDNVFEQQAETDSDEEMDMEDEIMDDMDEGDDDEDSEDDDTDDDTDEDGDSDEEEMEIRLGHLDDFDSIEDDDDEDISSDSEEESDSEDESQEGMEEGEGVDHNEEDFFDQVEADIQEDPDAFGVDDDMADEPEAAARPPPAERILEILNNASAQQPEGADEDWTQVENARQGLGNLLLGELGLGELAGGPPMGGGGNRAGGIFGALGGGGPSVGLLENLSTLLSGGGPSGRGIGAALAEEMGIRTDDSGSGRGANITDTARSGRSNAGAPSISQIQASHGTNASMSGSGNTNSMELVYQGSNTAPNLPSRQPHISLTNPPSQYDTQLFGGQAVSSLTVSTVNPTRHPLLRNVQLAPVTSLQSDSSQRSNSGAPTSMSTSFIAGPGGQMMRVSDRDDVGGMRRPVPLLAGWMDGGVSSGLNEEDFSISFGTALDSFLQAASRAQATTTSNTDSAVAPVNDQGNEEAEDAMDDGGADVDNQAAEAPDAAANDDDSDAAVADDVDDNDPSENNPAEESIEDGSAPVADGAETGNNSSEELPEGEGDVAMEDSNSRSTVMEAGEESVPDQDEEMADHNEEESGQGSIENQNEEIAREETMETSVGGDQADGDSPNVNENNEDSDAVAEGEASDELACPPDIDPEVFASLPPEMQQEIVSSHQETHSSEITDLGLDPDALAALPEDMRREAIAEARQDQQRGKSRWPSMLALVMHKNSNISTLPAAEREQQAAAEPPADPSNAEEMDQASFLATLNPELRNEILLTADESFLQSLPPQIVAEANALRERAASEHNQRSQERAAAAAAQAAAGGGGNAGGGEASSRQDGPASNAEGAGLSRRRVRIGKMRVEANRESLVCGPENNGFGPLMTKTSATALLHMFYMLSPVHPTRLVHKLLLNLCMEARSRDVILNSLVDLLNVNSKDKVMRLLAGMDETNDMRKEEPQKPIRAGEFPPQALIGTVSVLSDDSVQRRGIMPYSRRRPGGSGITANSIPSGAMGSNDGGCIPIVSRRIISALSALTKSSYRVSYTLISSNGPETKDCEEATCTRLLDLLKMPHYITSSSNLEQLLSLLEIVLSPLSQLPNKDVEVDLTTDRASPGREWVKIPRIVISPTRLHLLVGTLSRESCKDSSFVKIGTLLRRLSRVEANREVDHRPGNLAWFLSILTCTMLVGVRLRSAQKVRNSTEKDTSISSSSVGVSLSTSYAELKLLRVLQMLRDLCAIDEQTEDSSSPDHLPDSTFVALMQSDGLGLERLWEQLEVCLKTVSVLEGISDDVQLDDAEEEADDENAAAAASNGGTLKNSVAGLITRFLPMIEGKIIVARTPLVLMKLNQSANFCCFEAFFMIQGNVKADSRDPDNADLSSRVVQFAARNKVLLNALIRSNPSLLEKSLSAMVNNPTGMVQNASQKAQATFVFEDTFHAFVHKNADELRGRLHITFVGEEGVDAGGLSREFFAILAKEMFNPNYALFMSTEDGCTFQPNPNSSINPDDKRYLRFVGRIVGKAVVDGYLLDAHFTRSLYKHMLGVKPTYSDMQAIDPGYYKNLQMILEHKLEDIGLDLTFSTESHSFGRATTVDLIPNGRNIAVTEDTKEKYVDLVCQHRMTTAIESQIKAFLQGFHELVDPEHINIFTAKELELLISGMPDIDIHDLKKNTDYNGYRPADKEIGWFWSIMFSLSRSEKAEFLQFVTGSSKVPLAGFSELQGMRGVQKFSITKVVNQESSLPSAHTCFNALDLPVYSSEEDMKSKLLMAISEGAGGFGFA</sequence>
<feature type="compositionally biased region" description="Basic and acidic residues" evidence="7">
    <location>
        <begin position="360"/>
        <end position="379"/>
    </location>
</feature>
<feature type="region of interest" description="Disordered" evidence="7">
    <location>
        <begin position="968"/>
        <end position="1087"/>
    </location>
</feature>
<evidence type="ECO:0000256" key="7">
    <source>
        <dbReference type="SAM" id="MobiDB-lite"/>
    </source>
</evidence>
<feature type="compositionally biased region" description="Acidic residues" evidence="7">
    <location>
        <begin position="1559"/>
        <end position="1573"/>
    </location>
</feature>
<feature type="compositionally biased region" description="Polar residues" evidence="7">
    <location>
        <begin position="1200"/>
        <end position="1209"/>
    </location>
</feature>
<name>K0TGP5_THAOC</name>
<organism evidence="9 10">
    <name type="scientific">Thalassiosira oceanica</name>
    <name type="common">Marine diatom</name>
    <dbReference type="NCBI Taxonomy" id="159749"/>
    <lineage>
        <taxon>Eukaryota</taxon>
        <taxon>Sar</taxon>
        <taxon>Stramenopiles</taxon>
        <taxon>Ochrophyta</taxon>
        <taxon>Bacillariophyta</taxon>
        <taxon>Coscinodiscophyceae</taxon>
        <taxon>Thalassiosirophycidae</taxon>
        <taxon>Thalassiosirales</taxon>
        <taxon>Thalassiosiraceae</taxon>
        <taxon>Thalassiosira</taxon>
    </lineage>
</organism>
<feature type="region of interest" description="Disordered" evidence="7">
    <location>
        <begin position="281"/>
        <end position="314"/>
    </location>
</feature>
<feature type="compositionally biased region" description="Basic and acidic residues" evidence="7">
    <location>
        <begin position="339"/>
        <end position="350"/>
    </location>
</feature>
<dbReference type="Proteomes" id="UP000266841">
    <property type="component" value="Unassembled WGS sequence"/>
</dbReference>
<feature type="compositionally biased region" description="Basic and acidic residues" evidence="7">
    <location>
        <begin position="1727"/>
        <end position="1739"/>
    </location>
</feature>
<feature type="region of interest" description="Disordered" evidence="7">
    <location>
        <begin position="1"/>
        <end position="104"/>
    </location>
</feature>
<evidence type="ECO:0000259" key="8">
    <source>
        <dbReference type="PROSITE" id="PS50237"/>
    </source>
</evidence>
<feature type="compositionally biased region" description="Basic and acidic residues" evidence="7">
    <location>
        <begin position="295"/>
        <end position="310"/>
    </location>
</feature>
<evidence type="ECO:0000256" key="5">
    <source>
        <dbReference type="ARBA" id="ARBA00022786"/>
    </source>
</evidence>
<comment type="caution">
    <text evidence="9">The sequence shown here is derived from an EMBL/GenBank/DDBJ whole genome shotgun (WGS) entry which is preliminary data.</text>
</comment>
<dbReference type="EC" id="2.3.2.26" evidence="3"/>
<feature type="compositionally biased region" description="Low complexity" evidence="7">
    <location>
        <begin position="1303"/>
        <end position="1314"/>
    </location>
</feature>
<dbReference type="FunFam" id="3.30.2160.10:FF:000001">
    <property type="entry name" value="E3 ubiquitin-protein ligase NEDD4-like"/>
    <property type="match status" value="1"/>
</dbReference>
<dbReference type="InterPro" id="IPR035983">
    <property type="entry name" value="Hect_E3_ubiquitin_ligase"/>
</dbReference>
<dbReference type="FunFam" id="3.90.1750.10:FF:000079">
    <property type="entry name" value="E3 ubiquitin-protein ligase"/>
    <property type="match status" value="1"/>
</dbReference>
<feature type="region of interest" description="Disordered" evidence="7">
    <location>
        <begin position="1299"/>
        <end position="1341"/>
    </location>
</feature>
<dbReference type="InterPro" id="IPR025527">
    <property type="entry name" value="HUWE1/Rev1_UBM"/>
</dbReference>
<proteinExistence type="predicted"/>
<protein>
    <recommendedName>
        <fullName evidence="3">HECT-type E3 ubiquitin transferase</fullName>
        <ecNumber evidence="3">2.3.2.26</ecNumber>
    </recommendedName>
</protein>
<feature type="compositionally biased region" description="Acidic residues" evidence="7">
    <location>
        <begin position="39"/>
        <end position="50"/>
    </location>
</feature>
<feature type="compositionally biased region" description="Acidic residues" evidence="7">
    <location>
        <begin position="1432"/>
        <end position="1450"/>
    </location>
</feature>
<dbReference type="Gene3D" id="6.10.250.1630">
    <property type="match status" value="1"/>
</dbReference>
<dbReference type="InterPro" id="IPR000569">
    <property type="entry name" value="HECT_dom"/>
</dbReference>
<dbReference type="Gene3D" id="3.30.2160.10">
    <property type="entry name" value="Hect, E3 ligase catalytic domain"/>
    <property type="match status" value="1"/>
</dbReference>
<feature type="compositionally biased region" description="Acidic residues" evidence="7">
    <location>
        <begin position="1480"/>
        <end position="1490"/>
    </location>
</feature>
<dbReference type="FunFam" id="3.30.2410.10:FF:000009">
    <property type="entry name" value="Probable E3 ubiquitin-protein ligase HECTD2"/>
    <property type="match status" value="1"/>
</dbReference>
<feature type="domain" description="HECT" evidence="8">
    <location>
        <begin position="2367"/>
        <end position="2702"/>
    </location>
</feature>
<feature type="active site" description="Glycyl thioester intermediate" evidence="6">
    <location>
        <position position="2669"/>
    </location>
</feature>
<dbReference type="GO" id="GO:0005737">
    <property type="term" value="C:cytoplasm"/>
    <property type="evidence" value="ECO:0007669"/>
    <property type="project" value="TreeGrafter"/>
</dbReference>
<feature type="compositionally biased region" description="Basic and acidic residues" evidence="7">
    <location>
        <begin position="64"/>
        <end position="103"/>
    </location>
</feature>
<comment type="catalytic activity">
    <reaction evidence="1">
        <text>S-ubiquitinyl-[E2 ubiquitin-conjugating enzyme]-L-cysteine + [acceptor protein]-L-lysine = [E2 ubiquitin-conjugating enzyme]-L-cysteine + N(6)-ubiquitinyl-[acceptor protein]-L-lysine.</text>
        <dbReference type="EC" id="2.3.2.26"/>
    </reaction>
</comment>
<evidence type="ECO:0000313" key="10">
    <source>
        <dbReference type="Proteomes" id="UP000266841"/>
    </source>
</evidence>
<evidence type="ECO:0000256" key="6">
    <source>
        <dbReference type="PROSITE-ProRule" id="PRU00104"/>
    </source>
</evidence>
<dbReference type="SMART" id="SM00119">
    <property type="entry name" value="HECTc"/>
    <property type="match status" value="1"/>
</dbReference>
<dbReference type="GO" id="GO:0006511">
    <property type="term" value="P:ubiquitin-dependent protein catabolic process"/>
    <property type="evidence" value="ECO:0007669"/>
    <property type="project" value="TreeGrafter"/>
</dbReference>
<dbReference type="SUPFAM" id="SSF56204">
    <property type="entry name" value="Hect, E3 ligase catalytic domain"/>
    <property type="match status" value="1"/>
</dbReference>